<keyword evidence="2" id="KW-0378">Hydrolase</keyword>
<keyword evidence="1" id="KW-0119">Carbohydrate metabolism</keyword>
<evidence type="ECO:0000313" key="2">
    <source>
        <dbReference type="EMBL" id="HJA94176.1"/>
    </source>
</evidence>
<dbReference type="EMBL" id="DWYY01000158">
    <property type="protein sequence ID" value="HJA94176.1"/>
    <property type="molecule type" value="Genomic_DNA"/>
</dbReference>
<evidence type="ECO:0000256" key="1">
    <source>
        <dbReference type="ARBA" id="ARBA00023277"/>
    </source>
</evidence>
<reference evidence="2" key="2">
    <citation type="submission" date="2021-04" db="EMBL/GenBank/DDBJ databases">
        <authorList>
            <person name="Gilroy R."/>
        </authorList>
    </citation>
    <scope>NUCLEOTIDE SEQUENCE</scope>
    <source>
        <strain evidence="2">CHK179-7159</strain>
    </source>
</reference>
<dbReference type="PANTHER" id="PTHR31268">
    <property type="match status" value="1"/>
</dbReference>
<dbReference type="EC" id="3.2.1.22" evidence="2"/>
<evidence type="ECO:0000313" key="3">
    <source>
        <dbReference type="Proteomes" id="UP000886858"/>
    </source>
</evidence>
<dbReference type="Gene3D" id="3.20.20.70">
    <property type="entry name" value="Aldolase class I"/>
    <property type="match status" value="1"/>
</dbReference>
<dbReference type="PANTHER" id="PTHR31268:SF32">
    <property type="entry name" value="GALACTINOL--SUCROSE GALACTOSYLTRANSFERASE 2-RELATED"/>
    <property type="match status" value="1"/>
</dbReference>
<dbReference type="AlphaFoldDB" id="A0A9D2I6F1"/>
<dbReference type="InterPro" id="IPR013785">
    <property type="entry name" value="Aldolase_TIM"/>
</dbReference>
<dbReference type="Proteomes" id="UP000886858">
    <property type="component" value="Unassembled WGS sequence"/>
</dbReference>
<gene>
    <name evidence="2" type="ORF">H9717_13880</name>
</gene>
<dbReference type="InterPro" id="IPR008811">
    <property type="entry name" value="Glycosyl_hydrolases_36"/>
</dbReference>
<organism evidence="2 3">
    <name type="scientific">Candidatus Eisenbergiella merdipullorum</name>
    <dbReference type="NCBI Taxonomy" id="2838553"/>
    <lineage>
        <taxon>Bacteria</taxon>
        <taxon>Bacillati</taxon>
        <taxon>Bacillota</taxon>
        <taxon>Clostridia</taxon>
        <taxon>Lachnospirales</taxon>
        <taxon>Lachnospiraceae</taxon>
        <taxon>Eisenbergiella</taxon>
    </lineage>
</organism>
<reference evidence="2" key="1">
    <citation type="journal article" date="2021" name="PeerJ">
        <title>Extensive microbial diversity within the chicken gut microbiome revealed by metagenomics and culture.</title>
        <authorList>
            <person name="Gilroy R."/>
            <person name="Ravi A."/>
            <person name="Getino M."/>
            <person name="Pursley I."/>
            <person name="Horton D.L."/>
            <person name="Alikhan N.F."/>
            <person name="Baker D."/>
            <person name="Gharbi K."/>
            <person name="Hall N."/>
            <person name="Watson M."/>
            <person name="Adriaenssens E.M."/>
            <person name="Foster-Nyarko E."/>
            <person name="Jarju S."/>
            <person name="Secka A."/>
            <person name="Antonio M."/>
            <person name="Oren A."/>
            <person name="Chaudhuri R.R."/>
            <person name="La Ragione R."/>
            <person name="Hildebrand F."/>
            <person name="Pallen M.J."/>
        </authorList>
    </citation>
    <scope>NUCLEOTIDE SEQUENCE</scope>
    <source>
        <strain evidence="2">CHK179-7159</strain>
    </source>
</reference>
<name>A0A9D2I6F1_9FIRM</name>
<dbReference type="InterPro" id="IPR017853">
    <property type="entry name" value="GH"/>
</dbReference>
<comment type="caution">
    <text evidence="2">The sequence shown here is derived from an EMBL/GenBank/DDBJ whole genome shotgun (WGS) entry which is preliminary data.</text>
</comment>
<proteinExistence type="predicted"/>
<sequence length="686" mass="77490">MIFQLENVEIIVNRQKTGQRKLKAERTEETVFEALEEGIAGRLEMERKESCALGRIRVSLKNEPFRENDNLASVDPVTVCMVLKEQPVRMTALYLHRDWWTRPAFVEKWEELPERTQCVYLKYEDRYGCLLLPAGRDAKTMAGGGREGWLCLNLTAYRGGLSQIEEPVFFYAEGGTVYEAVHACAMAAAEETGALTREQKTYPAVFEELGWCSWDAFYTDISEDKVRAKARELSEKKIPVRWMLLDDGWQSVREQRMYDLMPEKDKFPEGFSGMIADIKADTAVKHVGVWHALGGYWGGIEPGSRAHHQEEENLYQTETGKLLPWPDARKGYGFYRDWYELLRREGIDFVKVDGQSAIKNYYENEIPVCRAARETHKALEGAAAAYMGGNLINCMGMGMENILGRQGSGLSRNSDDFVPDNPDGFTEHLLQNAYNAVYHDEFYYCDWDMFWTFHPDAKKHALLRAVSGGPVYFSDRIGDTDPEAVKPLVTKDGRILRMSRTAKPAQDCLFSDPTKGGLIRLTNLADIGNSEQKGGAIAVYNLSGKEAEGWISPSDIYDLPAGSYYCYDQDEGTGQVLAYEEKLPIRLAPDGYALYLLVPVTENGAVVGLTDKYISFLAAKELQEMENGFWAVMEENGTFAFYSSKKVECCMVNGKDMTLRLKEQDGLYRIEDAAEGSMLVVVTFQA</sequence>
<dbReference type="SUPFAM" id="SSF51445">
    <property type="entry name" value="(Trans)glycosidases"/>
    <property type="match status" value="1"/>
</dbReference>
<dbReference type="GO" id="GO:0004557">
    <property type="term" value="F:alpha-galactosidase activity"/>
    <property type="evidence" value="ECO:0007669"/>
    <property type="project" value="UniProtKB-EC"/>
</dbReference>
<accession>A0A9D2I6F1</accession>
<dbReference type="Pfam" id="PF05691">
    <property type="entry name" value="Raffinose_syn"/>
    <property type="match status" value="2"/>
</dbReference>
<keyword evidence="2" id="KW-0326">Glycosidase</keyword>
<protein>
    <submittedName>
        <fullName evidence="2">Alpha-galactosidase</fullName>
        <ecNumber evidence="2">3.2.1.22</ecNumber>
    </submittedName>
</protein>